<dbReference type="InterPro" id="IPR024869">
    <property type="entry name" value="FAM20"/>
</dbReference>
<dbReference type="GO" id="GO:0005524">
    <property type="term" value="F:ATP binding"/>
    <property type="evidence" value="ECO:0007669"/>
    <property type="project" value="UniProtKB-KW"/>
</dbReference>
<dbReference type="Pfam" id="PF06702">
    <property type="entry name" value="Fam20C"/>
    <property type="match status" value="1"/>
</dbReference>
<dbReference type="GO" id="GO:0005794">
    <property type="term" value="C:Golgi apparatus"/>
    <property type="evidence" value="ECO:0007669"/>
    <property type="project" value="UniProtKB-SubCell"/>
</dbReference>
<dbReference type="VEuPathDB" id="VectorBase:LLONM1_010253"/>
<dbReference type="InterPro" id="IPR009581">
    <property type="entry name" value="FAM20_C"/>
</dbReference>
<dbReference type="PANTHER" id="PTHR12450">
    <property type="entry name" value="DENTIN MATRIX PROTEIN 4 PROTEIN FAM20"/>
    <property type="match status" value="1"/>
</dbReference>
<keyword evidence="10" id="KW-0808">Transferase</keyword>
<evidence type="ECO:0000256" key="3">
    <source>
        <dbReference type="ARBA" id="ARBA00023034"/>
    </source>
</evidence>
<dbReference type="PANTHER" id="PTHR12450:SF14">
    <property type="entry name" value="GLYCOSAMINOGLYCAN XYLOSYLKINASE"/>
    <property type="match status" value="1"/>
</dbReference>
<evidence type="ECO:0000256" key="4">
    <source>
        <dbReference type="ARBA" id="ARBA00023157"/>
    </source>
</evidence>
<keyword evidence="5" id="KW-0325">Glycoprotein</keyword>
<evidence type="ECO:0000256" key="2">
    <source>
        <dbReference type="ARBA" id="ARBA00006557"/>
    </source>
</evidence>
<proteinExistence type="inferred from homology"/>
<keyword evidence="10" id="KW-0418">Kinase</keyword>
<comment type="subcellular location">
    <subcellularLocation>
        <location evidence="1">Golgi apparatus</location>
    </subcellularLocation>
</comment>
<feature type="binding site" evidence="8">
    <location>
        <position position="333"/>
    </location>
    <ligand>
        <name>Mn(2+)</name>
        <dbReference type="ChEBI" id="CHEBI:29035"/>
    </ligand>
</feature>
<feature type="binding site" evidence="7">
    <location>
        <position position="323"/>
    </location>
    <ligand>
        <name>ATP</name>
        <dbReference type="ChEBI" id="CHEBI:30616"/>
    </ligand>
</feature>
<feature type="active site" evidence="6">
    <location>
        <position position="318"/>
    </location>
</feature>
<keyword evidence="4" id="KW-1015">Disulfide bond</keyword>
<dbReference type="AlphaFoldDB" id="A0A7G3AIN1"/>
<accession>A0A7G3AIN1</accession>
<comment type="similarity">
    <text evidence="2">Belongs to the FAM20 family.</text>
</comment>
<reference evidence="10" key="1">
    <citation type="journal article" date="2020" name="BMC">
        <title>Leishmania infection induces a limited differential gene expression in the sand fly midgut.</title>
        <authorList>
            <person name="Coutinho-Abreu I.V."/>
            <person name="Serafim T.D."/>
            <person name="Meneses C."/>
            <person name="Kamhawi S."/>
            <person name="Oliveira F."/>
            <person name="Valenzuela J.G."/>
        </authorList>
    </citation>
    <scope>NUCLEOTIDE SEQUENCE</scope>
    <source>
        <strain evidence="10">Jacobina</strain>
        <tissue evidence="10">Midgut</tissue>
    </source>
</reference>
<name>A0A7G3AIN1_LUTLO</name>
<sequence length="423" mass="49350">MIRKRFCVIAGLLLGLFLLIFSLNFYFLSRLHEQIRKDTKPRKVAPKRLNFEEEIRRNVVNLGEDYNTRNPKFLAIRKELLKNLRPTSYGNISSVWNTAKEWVVDNEIYPAYGHGLGSVIRALQQEGIVRAKNSPKGTQLKLMLRLTGGQVTIFKPRWYDKDVVFSGPVYSGKDRHTAEVVAFYLGTILNLRWTPIAVGRRINLKEIFRKADRELKETMEVRNKSQYCVYGKCFYCRETEAVCGEEDTNELEGALLLLIPGRIAKQRSPWQRTYRENVRAQWEEDEHYCDVVKERISETRLLDLIDASVFDFLIQNGDRHHYETHNERVLLMDNGKGFGNPSVDFIDILAPLYQCCILRRSTWHRLTLFSGGSLTETLEDLTKYDLMYPILTEEHFEAIERRLLLVYSTVEICLHKHGESVFT</sequence>
<dbReference type="OrthoDB" id="8583677at2759"/>
<evidence type="ECO:0000256" key="7">
    <source>
        <dbReference type="PIRSR" id="PIRSR624869-2"/>
    </source>
</evidence>
<dbReference type="EMBL" id="GITU01003462">
    <property type="protein sequence ID" value="MBC1172165.1"/>
    <property type="molecule type" value="Transcribed_RNA"/>
</dbReference>
<dbReference type="GeneID" id="129787991"/>
<organism evidence="10">
    <name type="scientific">Lutzomyia longipalpis</name>
    <name type="common">Sand fly</name>
    <dbReference type="NCBI Taxonomy" id="7200"/>
    <lineage>
        <taxon>Eukaryota</taxon>
        <taxon>Metazoa</taxon>
        <taxon>Ecdysozoa</taxon>
        <taxon>Arthropoda</taxon>
        <taxon>Hexapoda</taxon>
        <taxon>Insecta</taxon>
        <taxon>Pterygota</taxon>
        <taxon>Neoptera</taxon>
        <taxon>Endopterygota</taxon>
        <taxon>Diptera</taxon>
        <taxon>Nematocera</taxon>
        <taxon>Psychodoidea</taxon>
        <taxon>Psychodidae</taxon>
        <taxon>Lutzomyia</taxon>
        <taxon>Lutzomyia</taxon>
    </lineage>
</organism>
<dbReference type="GO" id="GO:0016773">
    <property type="term" value="F:phosphotransferase activity, alcohol group as acceptor"/>
    <property type="evidence" value="ECO:0007669"/>
    <property type="project" value="TreeGrafter"/>
</dbReference>
<keyword evidence="7" id="KW-0547">Nucleotide-binding</keyword>
<evidence type="ECO:0000256" key="8">
    <source>
        <dbReference type="PIRSR" id="PIRSR624869-3"/>
    </source>
</evidence>
<feature type="binding site" evidence="8">
    <location>
        <position position="174"/>
    </location>
    <ligand>
        <name>Mn(2+)</name>
        <dbReference type="ChEBI" id="CHEBI:29035"/>
    </ligand>
</feature>
<keyword evidence="3" id="KW-0333">Golgi apparatus</keyword>
<dbReference type="GO" id="GO:0046872">
    <property type="term" value="F:metal ion binding"/>
    <property type="evidence" value="ECO:0007669"/>
    <property type="project" value="UniProtKB-KW"/>
</dbReference>
<evidence type="ECO:0000259" key="9">
    <source>
        <dbReference type="Pfam" id="PF06702"/>
    </source>
</evidence>
<keyword evidence="7" id="KW-0067">ATP-binding</keyword>
<protein>
    <submittedName>
        <fullName evidence="10">Putative golgi casein kinase</fullName>
    </submittedName>
</protein>
<comment type="cofactor">
    <cofactor evidence="8">
        <name>Mn(2+)</name>
        <dbReference type="ChEBI" id="CHEBI:29035"/>
    </cofactor>
</comment>
<evidence type="ECO:0000256" key="5">
    <source>
        <dbReference type="ARBA" id="ARBA00023180"/>
    </source>
</evidence>
<evidence type="ECO:0000256" key="6">
    <source>
        <dbReference type="PIRSR" id="PIRSR624869-1"/>
    </source>
</evidence>
<dbReference type="KEGG" id="lll:129787991"/>
<dbReference type="RefSeq" id="XP_055679897.1">
    <property type="nucleotide sequence ID" value="XM_055823922.1"/>
</dbReference>
<feature type="domain" description="FAM20 C-terminal" evidence="9">
    <location>
        <begin position="224"/>
        <end position="420"/>
    </location>
</feature>
<evidence type="ECO:0000313" key="10">
    <source>
        <dbReference type="EMBL" id="MBC1172165.1"/>
    </source>
</evidence>
<feature type="binding site" evidence="7">
    <location>
        <position position="155"/>
    </location>
    <ligand>
        <name>ATP</name>
        <dbReference type="ChEBI" id="CHEBI:30616"/>
    </ligand>
</feature>
<evidence type="ECO:0000256" key="1">
    <source>
        <dbReference type="ARBA" id="ARBA00004555"/>
    </source>
</evidence>
<feature type="binding site" evidence="7">
    <location>
        <position position="333"/>
    </location>
    <ligand>
        <name>ATP</name>
        <dbReference type="ChEBI" id="CHEBI:30616"/>
    </ligand>
</feature>
<keyword evidence="8" id="KW-0479">Metal-binding</keyword>
<dbReference type="GO" id="GO:0016301">
    <property type="term" value="F:kinase activity"/>
    <property type="evidence" value="ECO:0007669"/>
    <property type="project" value="UniProtKB-KW"/>
</dbReference>
<feature type="binding site" evidence="7">
    <location>
        <position position="139"/>
    </location>
    <ligand>
        <name>ATP</name>
        <dbReference type="ChEBI" id="CHEBI:30616"/>
    </ligand>
</feature>
<keyword evidence="8" id="KW-0464">Manganese</keyword>